<keyword evidence="11" id="KW-1185">Reference proteome</keyword>
<proteinExistence type="inferred from homology"/>
<dbReference type="NCBIfam" id="TIGR00587">
    <property type="entry name" value="nfo"/>
    <property type="match status" value="1"/>
</dbReference>
<dbReference type="GO" id="GO:0003677">
    <property type="term" value="F:DNA binding"/>
    <property type="evidence" value="ECO:0007669"/>
    <property type="project" value="InterPro"/>
</dbReference>
<dbReference type="InterPro" id="IPR036237">
    <property type="entry name" value="Xyl_isomerase-like_sf"/>
</dbReference>
<dbReference type="InterPro" id="IPR001719">
    <property type="entry name" value="AP_endonuc_2"/>
</dbReference>
<dbReference type="InterPro" id="IPR018246">
    <property type="entry name" value="AP_endonuc_F2_Zn_BS"/>
</dbReference>
<dbReference type="GO" id="GO:0003906">
    <property type="term" value="F:DNA-(apurinic or apyrimidinic site) endonuclease activity"/>
    <property type="evidence" value="ECO:0007669"/>
    <property type="project" value="TreeGrafter"/>
</dbReference>
<sequence length="280" mass="31515">MRFGCHLSIREGYLGAAKKSVSIGAKAFQYFPKNPRTLSIKDYNETDTVNCKEYCQQNGLISVSHTPYSTSLTPSENKKDFIIQSLLNDLEITDACGSVGAVVHFGSEIHKKDPLKSYQLMIEMLNHVLSKWEGGTKLLLENNAGKPGSFGTTLEELIQVRNLCDYPEKIGFCLDTCHAFSSGLWNGDNWDDLLETGKKLGYFDHLKAIHLNNSKYDTGSGKDRHANITEGFIKENQFEQLILTPELKGIPFILETPSVLGWTHESEIKMLYDRWGTKCH</sequence>
<evidence type="ECO:0000256" key="4">
    <source>
        <dbReference type="ARBA" id="ARBA00022723"/>
    </source>
</evidence>
<dbReference type="Gene3D" id="3.20.20.150">
    <property type="entry name" value="Divalent-metal-dependent TIM barrel enzymes"/>
    <property type="match status" value="1"/>
</dbReference>
<dbReference type="GO" id="GO:0006284">
    <property type="term" value="P:base-excision repair"/>
    <property type="evidence" value="ECO:0007669"/>
    <property type="project" value="TreeGrafter"/>
</dbReference>
<dbReference type="GO" id="GO:0008081">
    <property type="term" value="F:phosphoric diester hydrolase activity"/>
    <property type="evidence" value="ECO:0007669"/>
    <property type="project" value="TreeGrafter"/>
</dbReference>
<comment type="similarity">
    <text evidence="2">Belongs to the AP endonuclease 2 family.</text>
</comment>
<evidence type="ECO:0000256" key="2">
    <source>
        <dbReference type="ARBA" id="ARBA00005340"/>
    </source>
</evidence>
<evidence type="ECO:0000256" key="8">
    <source>
        <dbReference type="ARBA" id="ARBA00023204"/>
    </source>
</evidence>
<evidence type="ECO:0000256" key="5">
    <source>
        <dbReference type="ARBA" id="ARBA00022763"/>
    </source>
</evidence>
<protein>
    <submittedName>
        <fullName evidence="10">Deoxyribonuclease IV</fullName>
        <ecNumber evidence="10">3.1.21.2</ecNumber>
    </submittedName>
</protein>
<dbReference type="InterPro" id="IPR013022">
    <property type="entry name" value="Xyl_isomerase-like_TIM-brl"/>
</dbReference>
<keyword evidence="5" id="KW-0227">DNA damage</keyword>
<comment type="cofactor">
    <cofactor evidence="1">
        <name>Zn(2+)</name>
        <dbReference type="ChEBI" id="CHEBI:29105"/>
    </cofactor>
</comment>
<dbReference type="AlphaFoldDB" id="A0A926NCH0"/>
<name>A0A926NCH0_9BACI</name>
<keyword evidence="8" id="KW-0234">DNA repair</keyword>
<keyword evidence="4" id="KW-0479">Metal-binding</keyword>
<dbReference type="PROSITE" id="PS00730">
    <property type="entry name" value="AP_NUCLEASE_F2_2"/>
    <property type="match status" value="1"/>
</dbReference>
<gene>
    <name evidence="10" type="ORF">IC621_15935</name>
</gene>
<evidence type="ECO:0000256" key="7">
    <source>
        <dbReference type="ARBA" id="ARBA00022833"/>
    </source>
</evidence>
<keyword evidence="3" id="KW-0540">Nuclease</keyword>
<dbReference type="PROSITE" id="PS51432">
    <property type="entry name" value="AP_NUCLEASE_F2_4"/>
    <property type="match status" value="1"/>
</dbReference>
<dbReference type="GO" id="GO:0008270">
    <property type="term" value="F:zinc ion binding"/>
    <property type="evidence" value="ECO:0007669"/>
    <property type="project" value="InterPro"/>
</dbReference>
<keyword evidence="6 10" id="KW-0378">Hydrolase</keyword>
<dbReference type="PANTHER" id="PTHR21445:SF0">
    <property type="entry name" value="APURINIC-APYRIMIDINIC ENDONUCLEASE"/>
    <property type="match status" value="1"/>
</dbReference>
<dbReference type="EC" id="3.1.21.2" evidence="10"/>
<dbReference type="Pfam" id="PF01261">
    <property type="entry name" value="AP_endonuc_2"/>
    <property type="match status" value="1"/>
</dbReference>
<dbReference type="SUPFAM" id="SSF51658">
    <property type="entry name" value="Xylose isomerase-like"/>
    <property type="match status" value="1"/>
</dbReference>
<dbReference type="RefSeq" id="WP_191159326.1">
    <property type="nucleotide sequence ID" value="NZ_JACXAI010000021.1"/>
</dbReference>
<feature type="domain" description="Xylose isomerase-like TIM barrel" evidence="9">
    <location>
        <begin position="20"/>
        <end position="258"/>
    </location>
</feature>
<evidence type="ECO:0000256" key="6">
    <source>
        <dbReference type="ARBA" id="ARBA00022801"/>
    </source>
</evidence>
<accession>A0A926NCH0</accession>
<organism evidence="10 11">
    <name type="scientific">Metabacillus arenae</name>
    <dbReference type="NCBI Taxonomy" id="2771434"/>
    <lineage>
        <taxon>Bacteria</taxon>
        <taxon>Bacillati</taxon>
        <taxon>Bacillota</taxon>
        <taxon>Bacilli</taxon>
        <taxon>Bacillales</taxon>
        <taxon>Bacillaceae</taxon>
        <taxon>Metabacillus</taxon>
    </lineage>
</organism>
<dbReference type="EMBL" id="JACXAI010000021">
    <property type="protein sequence ID" value="MBD1381727.1"/>
    <property type="molecule type" value="Genomic_DNA"/>
</dbReference>
<dbReference type="CDD" id="cd00019">
    <property type="entry name" value="AP2Ec"/>
    <property type="match status" value="1"/>
</dbReference>
<dbReference type="GO" id="GO:0008833">
    <property type="term" value="F:deoxyribonuclease IV (phage-T4-induced) activity"/>
    <property type="evidence" value="ECO:0007669"/>
    <property type="project" value="UniProtKB-EC"/>
</dbReference>
<comment type="caution">
    <text evidence="10">The sequence shown here is derived from an EMBL/GenBank/DDBJ whole genome shotgun (WGS) entry which is preliminary data.</text>
</comment>
<dbReference type="PANTHER" id="PTHR21445">
    <property type="entry name" value="ENDONUCLEASE IV ENDODEOXYRIBONUCLEASE IV"/>
    <property type="match status" value="1"/>
</dbReference>
<evidence type="ECO:0000313" key="11">
    <source>
        <dbReference type="Proteomes" id="UP000626844"/>
    </source>
</evidence>
<reference evidence="10" key="1">
    <citation type="submission" date="2020-09" db="EMBL/GenBank/DDBJ databases">
        <title>A novel bacterium of genus Bacillus, isolated from South China Sea.</title>
        <authorList>
            <person name="Huang H."/>
            <person name="Mo K."/>
            <person name="Hu Y."/>
        </authorList>
    </citation>
    <scope>NUCLEOTIDE SEQUENCE</scope>
    <source>
        <strain evidence="10">IB182487</strain>
    </source>
</reference>
<evidence type="ECO:0000259" key="9">
    <source>
        <dbReference type="Pfam" id="PF01261"/>
    </source>
</evidence>
<dbReference type="SMART" id="SM00518">
    <property type="entry name" value="AP2Ec"/>
    <property type="match status" value="1"/>
</dbReference>
<evidence type="ECO:0000256" key="1">
    <source>
        <dbReference type="ARBA" id="ARBA00001947"/>
    </source>
</evidence>
<evidence type="ECO:0000313" key="10">
    <source>
        <dbReference type="EMBL" id="MBD1381727.1"/>
    </source>
</evidence>
<evidence type="ECO:0000256" key="3">
    <source>
        <dbReference type="ARBA" id="ARBA00022722"/>
    </source>
</evidence>
<keyword evidence="7" id="KW-0862">Zinc</keyword>
<dbReference type="Proteomes" id="UP000626844">
    <property type="component" value="Unassembled WGS sequence"/>
</dbReference>